<reference evidence="2 3" key="1">
    <citation type="journal article" date="2014" name="Agronomy (Basel)">
        <title>A Draft Genome Sequence for Ensete ventricosum, the Drought-Tolerant Tree Against Hunger.</title>
        <authorList>
            <person name="Harrison J."/>
            <person name="Moore K.A."/>
            <person name="Paszkiewicz K."/>
            <person name="Jones T."/>
            <person name="Grant M."/>
            <person name="Ambacheew D."/>
            <person name="Muzemil S."/>
            <person name="Studholme D.J."/>
        </authorList>
    </citation>
    <scope>NUCLEOTIDE SEQUENCE [LARGE SCALE GENOMIC DNA]</scope>
</reference>
<sequence>MRDALDPLRCRHTQFCHVVDITMFATLKRHVSWSHVSGEILVLTLGYLRDTVMDGASSTTVEVGLRPEVVSLVGSPEAAAISSSLGVMSPVGTKASVGPNVVVVMEKRATDLEIEVDQSKGALRDVEQAASQVHQEVEDLKAARHNQDDKMLKMAQDVEAL</sequence>
<dbReference type="Proteomes" id="UP000287651">
    <property type="component" value="Unassembled WGS sequence"/>
</dbReference>
<keyword evidence="1" id="KW-0175">Coiled coil</keyword>
<name>A0A426ZPG6_ENSVE</name>
<evidence type="ECO:0000313" key="3">
    <source>
        <dbReference type="Proteomes" id="UP000287651"/>
    </source>
</evidence>
<protein>
    <submittedName>
        <fullName evidence="2">Uncharacterized protein</fullName>
    </submittedName>
</protein>
<evidence type="ECO:0000313" key="2">
    <source>
        <dbReference type="EMBL" id="RRT65868.1"/>
    </source>
</evidence>
<dbReference type="EMBL" id="AMZH03005657">
    <property type="protein sequence ID" value="RRT65868.1"/>
    <property type="molecule type" value="Genomic_DNA"/>
</dbReference>
<evidence type="ECO:0000256" key="1">
    <source>
        <dbReference type="SAM" id="Coils"/>
    </source>
</evidence>
<feature type="coiled-coil region" evidence="1">
    <location>
        <begin position="109"/>
        <end position="143"/>
    </location>
</feature>
<comment type="caution">
    <text evidence="2">The sequence shown here is derived from an EMBL/GenBank/DDBJ whole genome shotgun (WGS) entry which is preliminary data.</text>
</comment>
<organism evidence="2 3">
    <name type="scientific">Ensete ventricosum</name>
    <name type="common">Abyssinian banana</name>
    <name type="synonym">Musa ensete</name>
    <dbReference type="NCBI Taxonomy" id="4639"/>
    <lineage>
        <taxon>Eukaryota</taxon>
        <taxon>Viridiplantae</taxon>
        <taxon>Streptophyta</taxon>
        <taxon>Embryophyta</taxon>
        <taxon>Tracheophyta</taxon>
        <taxon>Spermatophyta</taxon>
        <taxon>Magnoliopsida</taxon>
        <taxon>Liliopsida</taxon>
        <taxon>Zingiberales</taxon>
        <taxon>Musaceae</taxon>
        <taxon>Ensete</taxon>
    </lineage>
</organism>
<dbReference type="AlphaFoldDB" id="A0A426ZPG6"/>
<proteinExistence type="predicted"/>
<gene>
    <name evidence="2" type="ORF">B296_00017215</name>
</gene>
<accession>A0A426ZPG6</accession>